<evidence type="ECO:0000313" key="2">
    <source>
        <dbReference type="Proteomes" id="UP000316778"/>
    </source>
</evidence>
<dbReference type="Proteomes" id="UP000316778">
    <property type="component" value="Unassembled WGS sequence"/>
</dbReference>
<protein>
    <submittedName>
        <fullName evidence="1">Uncharacterized protein</fullName>
    </submittedName>
</protein>
<keyword evidence="2" id="KW-1185">Reference proteome</keyword>
<organism evidence="1 2">
    <name type="scientific">Chitinophaga japonensis</name>
    <name type="common">Flexibacter japonensis</name>
    <dbReference type="NCBI Taxonomy" id="104662"/>
    <lineage>
        <taxon>Bacteria</taxon>
        <taxon>Pseudomonadati</taxon>
        <taxon>Bacteroidota</taxon>
        <taxon>Chitinophagia</taxon>
        <taxon>Chitinophagales</taxon>
        <taxon>Chitinophagaceae</taxon>
        <taxon>Chitinophaga</taxon>
    </lineage>
</organism>
<gene>
    <name evidence="1" type="ORF">LX66_3338</name>
</gene>
<evidence type="ECO:0000313" key="1">
    <source>
        <dbReference type="EMBL" id="TWI89244.1"/>
    </source>
</evidence>
<comment type="caution">
    <text evidence="1">The sequence shown here is derived from an EMBL/GenBank/DDBJ whole genome shotgun (WGS) entry which is preliminary data.</text>
</comment>
<reference evidence="1 2" key="1">
    <citation type="journal article" date="2013" name="Stand. Genomic Sci.">
        <title>Genomic Encyclopedia of Type Strains, Phase I: The one thousand microbial genomes (KMG-I) project.</title>
        <authorList>
            <person name="Kyrpides N.C."/>
            <person name="Woyke T."/>
            <person name="Eisen J.A."/>
            <person name="Garrity G."/>
            <person name="Lilburn T.G."/>
            <person name="Beck B.J."/>
            <person name="Whitman W.B."/>
            <person name="Hugenholtz P."/>
            <person name="Klenk H.P."/>
        </authorList>
    </citation>
    <scope>NUCLEOTIDE SEQUENCE [LARGE SCALE GENOMIC DNA]</scope>
    <source>
        <strain evidence="1 2">DSM 13484</strain>
    </source>
</reference>
<name>A0A562T7X9_CHIJA</name>
<proteinExistence type="predicted"/>
<accession>A0A562T7X9</accession>
<dbReference type="AlphaFoldDB" id="A0A562T7X9"/>
<dbReference type="EMBL" id="VLLG01000003">
    <property type="protein sequence ID" value="TWI89244.1"/>
    <property type="molecule type" value="Genomic_DNA"/>
</dbReference>
<sequence length="105" mass="12405">MRERFYNIETMSHIVIPIPPLPGKQEIEVEVTINNEKQQLHYRVELFYWDDCSNPMGHRADCISEMLAHHDPEWTVYYIGAPTDKFVPITFVSKESRKLLQRTNA</sequence>